<sequence>MHWSERIANELIERYPDRQTYVCAAGISPSGAVHIGNFREIVTAYFVTKALRKQGRKVRFIFSWDDFDRFRKVPAGVDPGFEQYIGMPYVEVPCPFGCHASYAEHYEKEFELALAEFGIEPEFIYQSREYQSRRYNSLMLHAIRHRTEIYDILHAFKTGGAHDQERAVYYPVQVYCEECRRDTTTIQQFDEQTERLGYACICGHRGTLSILQATHMKLQWKIDWPMRWKMENVAFEPGGRDHSSETGSYNVSKVISENIFGNPAPSYAAYEFISMKGSHAKMSSSSGSNYTPGDLLKVYAPENILFMFAKYQPNAPFHIGLDEDVIRNYTEYERYRNPAAFKELSPDIEAALELSMPDSHPGRAPKFSQLSGILPLVNFDYRLLQELLHRVGESYAKEQLEPTARRAEYWIKHWYPQKLITVKEHQDHQRYETLDSLERQWLHTVCDLLKDAELTGSTRMEKIYAICHHDDKKMMKQNQKRLFSLIYQLVLGRDEGPRIPILIEGVGVHRMLDLLNFQK</sequence>
<evidence type="ECO:0000256" key="7">
    <source>
        <dbReference type="ARBA" id="ARBA00022917"/>
    </source>
</evidence>
<dbReference type="GO" id="GO:0000049">
    <property type="term" value="F:tRNA binding"/>
    <property type="evidence" value="ECO:0007669"/>
    <property type="project" value="InterPro"/>
</dbReference>
<dbReference type="InterPro" id="IPR042078">
    <property type="entry name" value="Lys-tRNA-ligase_SC_fold"/>
</dbReference>
<dbReference type="Gene3D" id="3.40.50.620">
    <property type="entry name" value="HUPs"/>
    <property type="match status" value="2"/>
</dbReference>
<comment type="caution">
    <text evidence="10">Lacks conserved residue(s) required for the propagation of feature annotation.</text>
</comment>
<dbReference type="NCBIfam" id="TIGR00467">
    <property type="entry name" value="lysS_arch"/>
    <property type="match status" value="1"/>
</dbReference>
<dbReference type="EMBL" id="LWMH01000001">
    <property type="protein sequence ID" value="KZS47923.1"/>
    <property type="molecule type" value="Genomic_DNA"/>
</dbReference>
<evidence type="ECO:0000256" key="4">
    <source>
        <dbReference type="ARBA" id="ARBA00022598"/>
    </source>
</evidence>
<dbReference type="OrthoDB" id="9803151at2"/>
<dbReference type="SUPFAM" id="SSF48163">
    <property type="entry name" value="An anticodon-binding domain of class I aminoacyl-tRNA synthetases"/>
    <property type="match status" value="1"/>
</dbReference>
<dbReference type="GO" id="GO:0005524">
    <property type="term" value="F:ATP binding"/>
    <property type="evidence" value="ECO:0007669"/>
    <property type="project" value="UniProtKB-UniRule"/>
</dbReference>
<dbReference type="Pfam" id="PF01921">
    <property type="entry name" value="tRNA-synt_1f"/>
    <property type="match status" value="1"/>
</dbReference>
<dbReference type="GO" id="GO:0006430">
    <property type="term" value="P:lysyl-tRNA aminoacylation"/>
    <property type="evidence" value="ECO:0007669"/>
    <property type="project" value="UniProtKB-UniRule"/>
</dbReference>
<comment type="similarity">
    <text evidence="2 10">Belongs to the class-I aminoacyl-tRNA synthetase family.</text>
</comment>
<dbReference type="RefSeq" id="WP_063479070.1">
    <property type="nucleotide sequence ID" value="NZ_CP147845.1"/>
</dbReference>
<evidence type="ECO:0000256" key="8">
    <source>
        <dbReference type="ARBA" id="ARBA00023146"/>
    </source>
</evidence>
<keyword evidence="5 10" id="KW-0547">Nucleotide-binding</keyword>
<proteinExistence type="inferred from homology"/>
<comment type="caution">
    <text evidence="11">The sequence shown here is derived from an EMBL/GenBank/DDBJ whole genome shotgun (WGS) entry which is preliminary data.</text>
</comment>
<evidence type="ECO:0000313" key="12">
    <source>
        <dbReference type="Proteomes" id="UP000076796"/>
    </source>
</evidence>
<feature type="short sequence motif" description="'KMSKS' region" evidence="10">
    <location>
        <begin position="281"/>
        <end position="285"/>
    </location>
</feature>
<gene>
    <name evidence="10" type="primary">lysS</name>
    <name evidence="11" type="ORF">AWU65_19365</name>
</gene>
<dbReference type="STRING" id="59843.A3958_18770"/>
<feature type="short sequence motif" description="'HIGH' region" evidence="10">
    <location>
        <begin position="29"/>
        <end position="37"/>
    </location>
</feature>
<evidence type="ECO:0000256" key="3">
    <source>
        <dbReference type="ARBA" id="ARBA00022490"/>
    </source>
</evidence>
<dbReference type="InterPro" id="IPR008925">
    <property type="entry name" value="aa_tRNA-synth_I_cd-bd_sf"/>
</dbReference>
<organism evidence="11 12">
    <name type="scientific">Paenibacillus glucanolyticus</name>
    <dbReference type="NCBI Taxonomy" id="59843"/>
    <lineage>
        <taxon>Bacteria</taxon>
        <taxon>Bacillati</taxon>
        <taxon>Bacillota</taxon>
        <taxon>Bacilli</taxon>
        <taxon>Bacillales</taxon>
        <taxon>Paenibacillaceae</taxon>
        <taxon>Paenibacillus</taxon>
    </lineage>
</organism>
<evidence type="ECO:0000256" key="10">
    <source>
        <dbReference type="HAMAP-Rule" id="MF_00177"/>
    </source>
</evidence>
<dbReference type="Gene3D" id="6.10.20.10">
    <property type="entry name" value="Lysine tRNA ligase, stem contact fold domain"/>
    <property type="match status" value="1"/>
</dbReference>
<accession>A0A163L9P1</accession>
<dbReference type="SUPFAM" id="SSF52374">
    <property type="entry name" value="Nucleotidylyl transferase"/>
    <property type="match status" value="1"/>
</dbReference>
<evidence type="ECO:0000256" key="5">
    <source>
        <dbReference type="ARBA" id="ARBA00022741"/>
    </source>
</evidence>
<name>A0A163L9P1_9BACL</name>
<dbReference type="HAMAP" id="MF_00177">
    <property type="entry name" value="Lys_tRNA_synth_class1"/>
    <property type="match status" value="1"/>
</dbReference>
<evidence type="ECO:0000313" key="11">
    <source>
        <dbReference type="EMBL" id="KZS47923.1"/>
    </source>
</evidence>
<dbReference type="InterPro" id="IPR001412">
    <property type="entry name" value="aa-tRNA-synth_I_CS"/>
</dbReference>
<dbReference type="PANTHER" id="PTHR37940:SF1">
    <property type="entry name" value="LYSINE--TRNA LIGASE"/>
    <property type="match status" value="1"/>
</dbReference>
<protein>
    <recommendedName>
        <fullName evidence="10">Lysine--tRNA ligase</fullName>
        <ecNumber evidence="10">6.1.1.6</ecNumber>
    </recommendedName>
    <alternativeName>
        <fullName evidence="10">Lysyl-tRNA synthetase</fullName>
        <shortName evidence="10">LysRS</shortName>
    </alternativeName>
</protein>
<evidence type="ECO:0000256" key="6">
    <source>
        <dbReference type="ARBA" id="ARBA00022840"/>
    </source>
</evidence>
<reference evidence="11" key="1">
    <citation type="journal article" date="2016" name="Genome Announc.">
        <title>Draft genomes of two strains of Paenibacillus glucanolyticus with capability to degrade lignocellulose.</title>
        <authorList>
            <person name="Mathews S.L."/>
            <person name="Pawlak J."/>
            <person name="Grunden A.M."/>
        </authorList>
    </citation>
    <scope>NUCLEOTIDE SEQUENCE [LARGE SCALE GENOMIC DNA]</scope>
    <source>
        <strain evidence="11">SLM1</strain>
    </source>
</reference>
<evidence type="ECO:0000256" key="1">
    <source>
        <dbReference type="ARBA" id="ARBA00004496"/>
    </source>
</evidence>
<dbReference type="GO" id="GO:0004824">
    <property type="term" value="F:lysine-tRNA ligase activity"/>
    <property type="evidence" value="ECO:0007669"/>
    <property type="project" value="UniProtKB-UniRule"/>
</dbReference>
<dbReference type="PANTHER" id="PTHR37940">
    <property type="entry name" value="LYSINE--TRNA LIGASE"/>
    <property type="match status" value="1"/>
</dbReference>
<keyword evidence="6 10" id="KW-0067">ATP-binding</keyword>
<dbReference type="InterPro" id="IPR002904">
    <property type="entry name" value="Lys-tRNA-ligase"/>
</dbReference>
<dbReference type="EC" id="6.1.1.6" evidence="10"/>
<evidence type="ECO:0000256" key="9">
    <source>
        <dbReference type="ARBA" id="ARBA00048573"/>
    </source>
</evidence>
<keyword evidence="3 10" id="KW-0963">Cytoplasm</keyword>
<evidence type="ECO:0000256" key="2">
    <source>
        <dbReference type="ARBA" id="ARBA00005594"/>
    </source>
</evidence>
<dbReference type="InterPro" id="IPR014729">
    <property type="entry name" value="Rossmann-like_a/b/a_fold"/>
</dbReference>
<comment type="subcellular location">
    <subcellularLocation>
        <location evidence="1 10">Cytoplasm</location>
    </subcellularLocation>
</comment>
<comment type="catalytic activity">
    <reaction evidence="9 10">
        <text>tRNA(Lys) + L-lysine + ATP = L-lysyl-tRNA(Lys) + AMP + diphosphate</text>
        <dbReference type="Rhea" id="RHEA:20792"/>
        <dbReference type="Rhea" id="RHEA-COMP:9696"/>
        <dbReference type="Rhea" id="RHEA-COMP:9697"/>
        <dbReference type="ChEBI" id="CHEBI:30616"/>
        <dbReference type="ChEBI" id="CHEBI:32551"/>
        <dbReference type="ChEBI" id="CHEBI:33019"/>
        <dbReference type="ChEBI" id="CHEBI:78442"/>
        <dbReference type="ChEBI" id="CHEBI:78529"/>
        <dbReference type="ChEBI" id="CHEBI:456215"/>
        <dbReference type="EC" id="6.1.1.6"/>
    </reaction>
</comment>
<dbReference type="Gene3D" id="1.10.10.350">
    <property type="match status" value="1"/>
</dbReference>
<dbReference type="InterPro" id="IPR020751">
    <property type="entry name" value="aa-tRNA-synth_I_codon-bd_sub2"/>
</dbReference>
<dbReference type="Proteomes" id="UP000076796">
    <property type="component" value="Unassembled WGS sequence"/>
</dbReference>
<dbReference type="GeneID" id="97556587"/>
<keyword evidence="4 10" id="KW-0436">Ligase</keyword>
<keyword evidence="12" id="KW-1185">Reference proteome</keyword>
<keyword evidence="8 10" id="KW-0030">Aminoacyl-tRNA synthetase</keyword>
<keyword evidence="7 10" id="KW-0648">Protein biosynthesis</keyword>
<dbReference type="GO" id="GO:0005737">
    <property type="term" value="C:cytoplasm"/>
    <property type="evidence" value="ECO:0007669"/>
    <property type="project" value="UniProtKB-SubCell"/>
</dbReference>
<dbReference type="PROSITE" id="PS00178">
    <property type="entry name" value="AA_TRNA_LIGASE_I"/>
    <property type="match status" value="1"/>
</dbReference>
<dbReference type="AlphaFoldDB" id="A0A163L9P1"/>